<dbReference type="HOGENOM" id="CLU_105312_0_0_10"/>
<organism evidence="3 4">
    <name type="scientific">Odoribacter laneus YIT 12061</name>
    <dbReference type="NCBI Taxonomy" id="742817"/>
    <lineage>
        <taxon>Bacteria</taxon>
        <taxon>Pseudomonadati</taxon>
        <taxon>Bacteroidota</taxon>
        <taxon>Bacteroidia</taxon>
        <taxon>Bacteroidales</taxon>
        <taxon>Odoribacteraceae</taxon>
        <taxon>Odoribacter</taxon>
    </lineage>
</organism>
<keyword evidence="4" id="KW-1185">Reference proteome</keyword>
<sequence>MKERLNELIEKKGLTATKFANMIEVNPSAISHLLKGRNKPGYDVLVNIAKVFPDISMDWLLTGKGSMSVSPSPANLSLPSVDSEKNKKEIKKETEESPVVTSSASPAVIPDEITAALPRTESGKTVKRIVLFFTDGSFEDYLKG</sequence>
<dbReference type="eggNOG" id="COG1476">
    <property type="taxonomic scope" value="Bacteria"/>
</dbReference>
<feature type="compositionally biased region" description="Basic and acidic residues" evidence="1">
    <location>
        <begin position="82"/>
        <end position="95"/>
    </location>
</feature>
<gene>
    <name evidence="3" type="ORF">HMPREF9449_00955</name>
</gene>
<evidence type="ECO:0000259" key="2">
    <source>
        <dbReference type="PROSITE" id="PS50943"/>
    </source>
</evidence>
<feature type="region of interest" description="Disordered" evidence="1">
    <location>
        <begin position="66"/>
        <end position="104"/>
    </location>
</feature>
<evidence type="ECO:0000313" key="3">
    <source>
        <dbReference type="EMBL" id="EHP48912.1"/>
    </source>
</evidence>
<dbReference type="Pfam" id="PF01381">
    <property type="entry name" value="HTH_3"/>
    <property type="match status" value="1"/>
</dbReference>
<dbReference type="EMBL" id="ADMC01000015">
    <property type="protein sequence ID" value="EHP48912.1"/>
    <property type="molecule type" value="Genomic_DNA"/>
</dbReference>
<dbReference type="InterPro" id="IPR001387">
    <property type="entry name" value="Cro/C1-type_HTH"/>
</dbReference>
<evidence type="ECO:0000313" key="4">
    <source>
        <dbReference type="Proteomes" id="UP000004892"/>
    </source>
</evidence>
<proteinExistence type="predicted"/>
<dbReference type="GeneID" id="98070647"/>
<dbReference type="PROSITE" id="PS50943">
    <property type="entry name" value="HTH_CROC1"/>
    <property type="match status" value="1"/>
</dbReference>
<evidence type="ECO:0000256" key="1">
    <source>
        <dbReference type="SAM" id="MobiDB-lite"/>
    </source>
</evidence>
<dbReference type="AlphaFoldDB" id="H1DFB9"/>
<dbReference type="SMART" id="SM00530">
    <property type="entry name" value="HTH_XRE"/>
    <property type="match status" value="1"/>
</dbReference>
<dbReference type="Gene3D" id="1.10.260.40">
    <property type="entry name" value="lambda repressor-like DNA-binding domains"/>
    <property type="match status" value="1"/>
</dbReference>
<accession>H1DFB9</accession>
<dbReference type="GO" id="GO:0003677">
    <property type="term" value="F:DNA binding"/>
    <property type="evidence" value="ECO:0007669"/>
    <property type="project" value="InterPro"/>
</dbReference>
<dbReference type="CDD" id="cd00093">
    <property type="entry name" value="HTH_XRE"/>
    <property type="match status" value="1"/>
</dbReference>
<comment type="caution">
    <text evidence="3">The sequence shown here is derived from an EMBL/GenBank/DDBJ whole genome shotgun (WGS) entry which is preliminary data.</text>
</comment>
<dbReference type="STRING" id="742817.HMPREF9449_00955"/>
<protein>
    <recommendedName>
        <fullName evidence="2">HTH cro/C1-type domain-containing protein</fullName>
    </recommendedName>
</protein>
<dbReference type="Proteomes" id="UP000004892">
    <property type="component" value="Unassembled WGS sequence"/>
</dbReference>
<feature type="compositionally biased region" description="Polar residues" evidence="1">
    <location>
        <begin position="66"/>
        <end position="80"/>
    </location>
</feature>
<name>H1DFB9_9BACT</name>
<dbReference type="RefSeq" id="WP_009136103.1">
    <property type="nucleotide sequence ID" value="NZ_JH594596.1"/>
</dbReference>
<feature type="domain" description="HTH cro/C1-type" evidence="2">
    <location>
        <begin position="5"/>
        <end position="60"/>
    </location>
</feature>
<reference evidence="3 4" key="1">
    <citation type="submission" date="2012-01" db="EMBL/GenBank/DDBJ databases">
        <title>The Genome Sequence of Odoribacter laneus YIT 12061.</title>
        <authorList>
            <consortium name="The Broad Institute Genome Sequencing Platform"/>
            <person name="Earl A."/>
            <person name="Ward D."/>
            <person name="Feldgarden M."/>
            <person name="Gevers D."/>
            <person name="Morotomi M."/>
            <person name="Young S.K."/>
            <person name="Zeng Q."/>
            <person name="Gargeya S."/>
            <person name="Fitzgerald M."/>
            <person name="Haas B."/>
            <person name="Abouelleil A."/>
            <person name="Alvarado L."/>
            <person name="Arachchi H.M."/>
            <person name="Berlin A."/>
            <person name="Chapman S.B."/>
            <person name="Gearin G."/>
            <person name="Goldberg J."/>
            <person name="Griggs A."/>
            <person name="Gujja S."/>
            <person name="Hansen M."/>
            <person name="Heiman D."/>
            <person name="Howarth C."/>
            <person name="Larimer J."/>
            <person name="Lui A."/>
            <person name="MacDonald P.J.P."/>
            <person name="McCowen C."/>
            <person name="Montmayeur A."/>
            <person name="Murphy C."/>
            <person name="Neiman D."/>
            <person name="Pearson M."/>
            <person name="Priest M."/>
            <person name="Roberts A."/>
            <person name="Saif S."/>
            <person name="Shea T."/>
            <person name="Sisk P."/>
            <person name="Stolte C."/>
            <person name="Sykes S."/>
            <person name="Wortman J."/>
            <person name="Nusbaum C."/>
            <person name="Birren B."/>
        </authorList>
    </citation>
    <scope>NUCLEOTIDE SEQUENCE [LARGE SCALE GENOMIC DNA]</scope>
    <source>
        <strain evidence="3 4">YIT 12061</strain>
    </source>
</reference>
<dbReference type="PATRIC" id="fig|742817.3.peg.1013"/>
<dbReference type="SUPFAM" id="SSF47413">
    <property type="entry name" value="lambda repressor-like DNA-binding domains"/>
    <property type="match status" value="1"/>
</dbReference>
<dbReference type="InterPro" id="IPR010982">
    <property type="entry name" value="Lambda_DNA-bd_dom_sf"/>
</dbReference>